<dbReference type="GO" id="GO:0006099">
    <property type="term" value="P:tricarboxylic acid cycle"/>
    <property type="evidence" value="ECO:0007669"/>
    <property type="project" value="InterPro"/>
</dbReference>
<name>K6YWP2_9ALTE</name>
<evidence type="ECO:0000313" key="1">
    <source>
        <dbReference type="EMBL" id="GAC21158.1"/>
    </source>
</evidence>
<dbReference type="STRING" id="493475.GARC_4216"/>
<dbReference type="SUPFAM" id="SSF74778">
    <property type="entry name" value="Aconitase B, N-terminal domain"/>
    <property type="match status" value="1"/>
</dbReference>
<gene>
    <name evidence="1" type="ORF">GARC_4216</name>
</gene>
<dbReference type="GO" id="GO:0003994">
    <property type="term" value="F:aconitate hydratase activity"/>
    <property type="evidence" value="ECO:0007669"/>
    <property type="project" value="InterPro"/>
</dbReference>
<dbReference type="RefSeq" id="WP_007623803.1">
    <property type="nucleotide sequence ID" value="NZ_BAEO01000060.1"/>
</dbReference>
<organism evidence="1 2">
    <name type="scientific">Paraglaciecola arctica BSs20135</name>
    <dbReference type="NCBI Taxonomy" id="493475"/>
    <lineage>
        <taxon>Bacteria</taxon>
        <taxon>Pseudomonadati</taxon>
        <taxon>Pseudomonadota</taxon>
        <taxon>Gammaproteobacteria</taxon>
        <taxon>Alteromonadales</taxon>
        <taxon>Alteromonadaceae</taxon>
        <taxon>Paraglaciecola</taxon>
    </lineage>
</organism>
<sequence length="41" mass="4475">MLGAYRKHFAEHGAEYFPTKPLHLEQIIGLVELIKAPAAGG</sequence>
<comment type="caution">
    <text evidence="1">The sequence shown here is derived from an EMBL/GenBank/DDBJ whole genome shotgun (WGS) entry which is preliminary data.</text>
</comment>
<protein>
    <submittedName>
        <fullName evidence="1">Uncharacterized protein</fullName>
    </submittedName>
</protein>
<dbReference type="AlphaFoldDB" id="K6YWP2"/>
<dbReference type="Proteomes" id="UP000006327">
    <property type="component" value="Unassembled WGS sequence"/>
</dbReference>
<dbReference type="EMBL" id="BAEO01000060">
    <property type="protein sequence ID" value="GAC21158.1"/>
    <property type="molecule type" value="Genomic_DNA"/>
</dbReference>
<keyword evidence="2" id="KW-1185">Reference proteome</keyword>
<accession>K6YWP2</accession>
<proteinExistence type="predicted"/>
<evidence type="ECO:0000313" key="2">
    <source>
        <dbReference type="Proteomes" id="UP000006327"/>
    </source>
</evidence>
<reference evidence="1 2" key="1">
    <citation type="journal article" date="2017" name="Antonie Van Leeuwenhoek">
        <title>Rhizobium rhizosphaerae sp. nov., a novel species isolated from rice rhizosphere.</title>
        <authorList>
            <person name="Zhao J.J."/>
            <person name="Zhang J."/>
            <person name="Zhang R.J."/>
            <person name="Zhang C.W."/>
            <person name="Yin H.Q."/>
            <person name="Zhang X.X."/>
        </authorList>
    </citation>
    <scope>NUCLEOTIDE SEQUENCE [LARGE SCALE GENOMIC DNA]</scope>
    <source>
        <strain evidence="1 2">BSs20135</strain>
    </source>
</reference>
<dbReference type="InterPro" id="IPR036288">
    <property type="entry name" value="Aconitase_B_HEAT-like_dom_sf"/>
</dbReference>